<comment type="caution">
    <text evidence="15">The sequence shown here is derived from an EMBL/GenBank/DDBJ whole genome shotgun (WGS) entry which is preliminary data.</text>
</comment>
<keyword evidence="8 13" id="KW-0862">Zinc</keyword>
<dbReference type="EC" id="6.1.1.16" evidence="13"/>
<evidence type="ECO:0000256" key="10">
    <source>
        <dbReference type="ARBA" id="ARBA00022917"/>
    </source>
</evidence>
<proteinExistence type="inferred from homology"/>
<dbReference type="SMART" id="SM00840">
    <property type="entry name" value="DALR_2"/>
    <property type="match status" value="1"/>
</dbReference>
<dbReference type="InterPro" id="IPR014729">
    <property type="entry name" value="Rossmann-like_a/b/a_fold"/>
</dbReference>
<evidence type="ECO:0000256" key="4">
    <source>
        <dbReference type="ARBA" id="ARBA00022490"/>
    </source>
</evidence>
<dbReference type="CDD" id="cd00672">
    <property type="entry name" value="CysRS_core"/>
    <property type="match status" value="1"/>
</dbReference>
<dbReference type="Gene3D" id="1.20.120.1910">
    <property type="entry name" value="Cysteine-tRNA ligase, C-terminal anti-codon recognition domain"/>
    <property type="match status" value="1"/>
</dbReference>
<evidence type="ECO:0000256" key="1">
    <source>
        <dbReference type="ARBA" id="ARBA00004496"/>
    </source>
</evidence>
<dbReference type="FunFam" id="3.40.50.620:FF:000068">
    <property type="entry name" value="Cysteine--tRNA ligase"/>
    <property type="match status" value="1"/>
</dbReference>
<dbReference type="GO" id="GO:0005524">
    <property type="term" value="F:ATP binding"/>
    <property type="evidence" value="ECO:0007669"/>
    <property type="project" value="UniProtKB-UniRule"/>
</dbReference>
<sequence>MSLRLHDTATGELRELSPLVPGEVSVYLCGATVQAPPHIGHVRSGIAFDVLARWLEAGHGLRVTFIRNVTDVDDKILDKSAAAGVPWWAWASRHEQAFTRAYDALGVRRPTYEPRATGHVTEMLEMVDEIVAAGHAYPAPDGSGDVYFDVRSWPDYGSLTHQSLADMEPAADADPRGKRDPRDFALWKGAKEGEAASWPSRWGRGRPGWHLECSAMARRYLGRAFDVHAGGLDLRFPHHENEQAQSRAAGDAFATTWLHNGWVTVGGEKMSKSLGNSLVVDAVLASGARPLALRYALGTAHYRSMIEYSPEHLVEAGRALERVEGFLRRARQAPGAADAAFTMEFPAAFRAALDDDLNVPAAVAVVHETVRAGNTALDAGDGAAAQAAAQRVVAMLDVLGLNPLDPQWDAAAGASGRAEQALDQLVAAELVRRQAAREQRDFATADGVRDRLAGLGIAVEDTPDGARWSWAEDA</sequence>
<keyword evidence="7 13" id="KW-0547">Nucleotide-binding</keyword>
<name>A0A849BI55_9ACTN</name>
<feature type="short sequence motif" description="'HIGH' region" evidence="13">
    <location>
        <begin position="31"/>
        <end position="41"/>
    </location>
</feature>
<dbReference type="PANTHER" id="PTHR10890:SF30">
    <property type="entry name" value="CYSTEINE--TRNA LIGASE"/>
    <property type="match status" value="1"/>
</dbReference>
<dbReference type="InterPro" id="IPR009080">
    <property type="entry name" value="tRNAsynth_Ia_anticodon-bd"/>
</dbReference>
<evidence type="ECO:0000256" key="7">
    <source>
        <dbReference type="ARBA" id="ARBA00022741"/>
    </source>
</evidence>
<evidence type="ECO:0000256" key="8">
    <source>
        <dbReference type="ARBA" id="ARBA00022833"/>
    </source>
</evidence>
<evidence type="ECO:0000256" key="6">
    <source>
        <dbReference type="ARBA" id="ARBA00022723"/>
    </source>
</evidence>
<feature type="binding site" evidence="13">
    <location>
        <position position="213"/>
    </location>
    <ligand>
        <name>Zn(2+)</name>
        <dbReference type="ChEBI" id="CHEBI:29105"/>
    </ligand>
</feature>
<evidence type="ECO:0000256" key="2">
    <source>
        <dbReference type="ARBA" id="ARBA00005594"/>
    </source>
</evidence>
<dbReference type="Pfam" id="PF09190">
    <property type="entry name" value="DALR_2"/>
    <property type="match status" value="1"/>
</dbReference>
<feature type="binding site" evidence="13">
    <location>
        <position position="242"/>
    </location>
    <ligand>
        <name>Zn(2+)</name>
        <dbReference type="ChEBI" id="CHEBI:29105"/>
    </ligand>
</feature>
<accession>A0A849BI55</accession>
<evidence type="ECO:0000256" key="11">
    <source>
        <dbReference type="ARBA" id="ARBA00023146"/>
    </source>
</evidence>
<comment type="catalytic activity">
    <reaction evidence="12 13">
        <text>tRNA(Cys) + L-cysteine + ATP = L-cysteinyl-tRNA(Cys) + AMP + diphosphate</text>
        <dbReference type="Rhea" id="RHEA:17773"/>
        <dbReference type="Rhea" id="RHEA-COMP:9661"/>
        <dbReference type="Rhea" id="RHEA-COMP:9679"/>
        <dbReference type="ChEBI" id="CHEBI:30616"/>
        <dbReference type="ChEBI" id="CHEBI:33019"/>
        <dbReference type="ChEBI" id="CHEBI:35235"/>
        <dbReference type="ChEBI" id="CHEBI:78442"/>
        <dbReference type="ChEBI" id="CHEBI:78517"/>
        <dbReference type="ChEBI" id="CHEBI:456215"/>
        <dbReference type="EC" id="6.1.1.16"/>
    </reaction>
</comment>
<keyword evidence="16" id="KW-1185">Reference proteome</keyword>
<comment type="similarity">
    <text evidence="2 13">Belongs to the class-I aminoacyl-tRNA synthetase family.</text>
</comment>
<keyword evidence="4 13" id="KW-0963">Cytoplasm</keyword>
<keyword evidence="6 13" id="KW-0479">Metal-binding</keyword>
<dbReference type="InterPro" id="IPR015273">
    <property type="entry name" value="Cys-tRNA-synt_Ia_DALR"/>
</dbReference>
<feature type="binding site" evidence="13">
    <location>
        <position position="29"/>
    </location>
    <ligand>
        <name>Zn(2+)</name>
        <dbReference type="ChEBI" id="CHEBI:29105"/>
    </ligand>
</feature>
<keyword evidence="5 13" id="KW-0436">Ligase</keyword>
<dbReference type="InterPro" id="IPR032678">
    <property type="entry name" value="tRNA-synt_1_cat_dom"/>
</dbReference>
<dbReference type="NCBIfam" id="TIGR00435">
    <property type="entry name" value="cysS"/>
    <property type="match status" value="1"/>
</dbReference>
<evidence type="ECO:0000313" key="15">
    <source>
        <dbReference type="EMBL" id="NNH22859.1"/>
    </source>
</evidence>
<comment type="cofactor">
    <cofactor evidence="13">
        <name>Zn(2+)</name>
        <dbReference type="ChEBI" id="CHEBI:29105"/>
    </cofactor>
    <text evidence="13">Binds 1 zinc ion per subunit.</text>
</comment>
<dbReference type="Gene3D" id="3.40.50.620">
    <property type="entry name" value="HUPs"/>
    <property type="match status" value="1"/>
</dbReference>
<dbReference type="GO" id="GO:0004817">
    <property type="term" value="F:cysteine-tRNA ligase activity"/>
    <property type="evidence" value="ECO:0007669"/>
    <property type="project" value="UniProtKB-UniRule"/>
</dbReference>
<dbReference type="Proteomes" id="UP000555552">
    <property type="component" value="Unassembled WGS sequence"/>
</dbReference>
<evidence type="ECO:0000256" key="9">
    <source>
        <dbReference type="ARBA" id="ARBA00022840"/>
    </source>
</evidence>
<dbReference type="EMBL" id="JABEMA010000075">
    <property type="protein sequence ID" value="NNH22859.1"/>
    <property type="molecule type" value="Genomic_DNA"/>
</dbReference>
<reference evidence="15 16" key="1">
    <citation type="submission" date="2020-05" db="EMBL/GenBank/DDBJ databases">
        <title>MicrobeNet Type strains.</title>
        <authorList>
            <person name="Nicholson A.C."/>
        </authorList>
    </citation>
    <scope>NUCLEOTIDE SEQUENCE [LARGE SCALE GENOMIC DNA]</scope>
    <source>
        <strain evidence="15 16">JCM 14547</strain>
    </source>
</reference>
<dbReference type="HAMAP" id="MF_00041">
    <property type="entry name" value="Cys_tRNA_synth"/>
    <property type="match status" value="1"/>
</dbReference>
<dbReference type="SUPFAM" id="SSF47323">
    <property type="entry name" value="Anticodon-binding domain of a subclass of class I aminoacyl-tRNA synthetases"/>
    <property type="match status" value="1"/>
</dbReference>
<comment type="subcellular location">
    <subcellularLocation>
        <location evidence="1 13">Cytoplasm</location>
    </subcellularLocation>
</comment>
<dbReference type="SUPFAM" id="SSF52374">
    <property type="entry name" value="Nucleotidylyl transferase"/>
    <property type="match status" value="1"/>
</dbReference>
<dbReference type="GO" id="GO:0008270">
    <property type="term" value="F:zinc ion binding"/>
    <property type="evidence" value="ECO:0007669"/>
    <property type="project" value="UniProtKB-UniRule"/>
</dbReference>
<gene>
    <name evidence="13" type="primary">cysS</name>
    <name evidence="15" type="ORF">HLB09_07090</name>
</gene>
<organism evidence="15 16">
    <name type="scientific">Pseudokineococcus marinus</name>
    <dbReference type="NCBI Taxonomy" id="351215"/>
    <lineage>
        <taxon>Bacteria</taxon>
        <taxon>Bacillati</taxon>
        <taxon>Actinomycetota</taxon>
        <taxon>Actinomycetes</taxon>
        <taxon>Kineosporiales</taxon>
        <taxon>Kineosporiaceae</taxon>
        <taxon>Pseudokineococcus</taxon>
    </lineage>
</organism>
<feature type="domain" description="Cysteinyl-tRNA synthetase class Ia DALR" evidence="14">
    <location>
        <begin position="348"/>
        <end position="410"/>
    </location>
</feature>
<dbReference type="GO" id="GO:0006423">
    <property type="term" value="P:cysteinyl-tRNA aminoacylation"/>
    <property type="evidence" value="ECO:0007669"/>
    <property type="project" value="UniProtKB-UniRule"/>
</dbReference>
<feature type="short sequence motif" description="'KMSKS' region" evidence="13">
    <location>
        <begin position="269"/>
        <end position="273"/>
    </location>
</feature>
<comment type="subunit">
    <text evidence="3 13">Monomer.</text>
</comment>
<evidence type="ECO:0000259" key="14">
    <source>
        <dbReference type="SMART" id="SM00840"/>
    </source>
</evidence>
<dbReference type="Pfam" id="PF01406">
    <property type="entry name" value="tRNA-synt_1e"/>
    <property type="match status" value="1"/>
</dbReference>
<evidence type="ECO:0000256" key="13">
    <source>
        <dbReference type="HAMAP-Rule" id="MF_00041"/>
    </source>
</evidence>
<dbReference type="InterPro" id="IPR015803">
    <property type="entry name" value="Cys-tRNA-ligase"/>
</dbReference>
<dbReference type="PRINTS" id="PR00983">
    <property type="entry name" value="TRNASYNTHCYS"/>
</dbReference>
<evidence type="ECO:0000313" key="16">
    <source>
        <dbReference type="Proteomes" id="UP000555552"/>
    </source>
</evidence>
<dbReference type="GO" id="GO:0005829">
    <property type="term" value="C:cytosol"/>
    <property type="evidence" value="ECO:0007669"/>
    <property type="project" value="TreeGrafter"/>
</dbReference>
<dbReference type="AlphaFoldDB" id="A0A849BI55"/>
<keyword evidence="10 13" id="KW-0648">Protein biosynthesis</keyword>
<keyword evidence="9 13" id="KW-0067">ATP-binding</keyword>
<dbReference type="RefSeq" id="WP_171202691.1">
    <property type="nucleotide sequence ID" value="NZ_BAAANP010000020.1"/>
</dbReference>
<feature type="binding site" evidence="13">
    <location>
        <position position="238"/>
    </location>
    <ligand>
        <name>Zn(2+)</name>
        <dbReference type="ChEBI" id="CHEBI:29105"/>
    </ligand>
</feature>
<keyword evidence="11 13" id="KW-0030">Aminoacyl-tRNA synthetase</keyword>
<dbReference type="PANTHER" id="PTHR10890">
    <property type="entry name" value="CYSTEINYL-TRNA SYNTHETASE"/>
    <property type="match status" value="1"/>
</dbReference>
<protein>
    <recommendedName>
        <fullName evidence="13">Cysteine--tRNA ligase</fullName>
        <ecNumber evidence="13">6.1.1.16</ecNumber>
    </recommendedName>
    <alternativeName>
        <fullName evidence="13">Cysteinyl-tRNA synthetase</fullName>
        <shortName evidence="13">CysRS</shortName>
    </alternativeName>
</protein>
<evidence type="ECO:0000256" key="3">
    <source>
        <dbReference type="ARBA" id="ARBA00011245"/>
    </source>
</evidence>
<evidence type="ECO:0000256" key="5">
    <source>
        <dbReference type="ARBA" id="ARBA00022598"/>
    </source>
</evidence>
<feature type="binding site" evidence="13">
    <location>
        <position position="272"/>
    </location>
    <ligand>
        <name>ATP</name>
        <dbReference type="ChEBI" id="CHEBI:30616"/>
    </ligand>
</feature>
<evidence type="ECO:0000256" key="12">
    <source>
        <dbReference type="ARBA" id="ARBA00047398"/>
    </source>
</evidence>
<dbReference type="InterPro" id="IPR024909">
    <property type="entry name" value="Cys-tRNA/MSH_ligase"/>
</dbReference>